<dbReference type="Pfam" id="PF00644">
    <property type="entry name" value="PARP"/>
    <property type="match status" value="1"/>
</dbReference>
<keyword evidence="5" id="KW-0539">Nucleus</keyword>
<accession>A0A8C1M6T5</accession>
<dbReference type="GO" id="GO:0003950">
    <property type="term" value="F:NAD+ poly-ADP-ribosyltransferase activity"/>
    <property type="evidence" value="ECO:0007669"/>
    <property type="project" value="UniProtKB-UniRule"/>
</dbReference>
<sequence length="475" mass="53815">MVGQTNEKGISSSMYKVLRMCEENKIQSVSFPALGTGKLVHSEIQMSKAKQRYLDDPKMLNDSPKHLKRVHIVIFQAKLLPDFQEAVKKCKKISRNKPVIPVPTQRPAICLAKETAAVLFPVMAVEVYGTSPTNLAKVKKLLDELVKEECISKDVQSSHITDLPETDKKAIVALSRANQISVLVTSSDKLTVSGKRDDVLDAVLKINGFIQAARDRETREGEVKRLRETLCWEVAKGECWESLESGISYDIELAFHRKQKSCQYQEKETVLSVTLLVCFLAIIHPPPTWTKMDGRDLEIITLQSDSVEYKNIKTIDRIQSQSQWQRYCVLKQAVDKKYPKQTNEHLLYHGTTKEICQKINKNGFNRSFCGRNAVVHGEGTYFAREAWYSCQDQYSNPDDKQLKYIYRARVVTGSLCKSREGMKEPDPINAADPRAGLHDCAVDDPKNPFIFVVFCDAGAYPEYLITFKSIVLKSP</sequence>
<dbReference type="PANTHER" id="PTHR14453:SF101">
    <property type="entry name" value="POLY [ADP-RIBOSE] POLYMERASE"/>
    <property type="match status" value="1"/>
</dbReference>
<keyword evidence="10" id="KW-1185">Reference proteome</keyword>
<dbReference type="Gene3D" id="3.90.228.10">
    <property type="match status" value="1"/>
</dbReference>
<dbReference type="InterPro" id="IPR052056">
    <property type="entry name" value="Mono-ARTD/PARP"/>
</dbReference>
<evidence type="ECO:0000256" key="6">
    <source>
        <dbReference type="ARBA" id="ARBA00024347"/>
    </source>
</evidence>
<dbReference type="SUPFAM" id="SSF56399">
    <property type="entry name" value="ADP-ribosylation"/>
    <property type="match status" value="1"/>
</dbReference>
<dbReference type="GO" id="GO:0070212">
    <property type="term" value="P:protein poly-ADP-ribosylation"/>
    <property type="evidence" value="ECO:0007669"/>
    <property type="project" value="TreeGrafter"/>
</dbReference>
<evidence type="ECO:0000256" key="7">
    <source>
        <dbReference type="RuleBase" id="RU362114"/>
    </source>
</evidence>
<dbReference type="PROSITE" id="PS51059">
    <property type="entry name" value="PARP_CATALYTIC"/>
    <property type="match status" value="1"/>
</dbReference>
<dbReference type="SUPFAM" id="SSF52949">
    <property type="entry name" value="Macro domain-like"/>
    <property type="match status" value="1"/>
</dbReference>
<dbReference type="CDD" id="cd01439">
    <property type="entry name" value="TCCD_inducible_PARP_like"/>
    <property type="match status" value="1"/>
</dbReference>
<evidence type="ECO:0000256" key="4">
    <source>
        <dbReference type="ARBA" id="ARBA00023027"/>
    </source>
</evidence>
<dbReference type="PANTHER" id="PTHR14453">
    <property type="entry name" value="PARP/ZINC FINGER CCCH TYPE DOMAIN CONTAINING PROTEIN"/>
    <property type="match status" value="1"/>
</dbReference>
<dbReference type="Gene3D" id="3.40.220.10">
    <property type="entry name" value="Leucine Aminopeptidase, subunit E, domain 1"/>
    <property type="match status" value="1"/>
</dbReference>
<comment type="subcellular location">
    <subcellularLocation>
        <location evidence="1">Nucleus</location>
    </subcellularLocation>
</comment>
<dbReference type="AlphaFoldDB" id="A0A8C1M6T5"/>
<evidence type="ECO:0000256" key="1">
    <source>
        <dbReference type="ARBA" id="ARBA00004123"/>
    </source>
</evidence>
<dbReference type="EC" id="2.4.2.-" evidence="7"/>
<evidence type="ECO:0000256" key="2">
    <source>
        <dbReference type="ARBA" id="ARBA00022676"/>
    </source>
</evidence>
<evidence type="ECO:0000256" key="3">
    <source>
        <dbReference type="ARBA" id="ARBA00022679"/>
    </source>
</evidence>
<dbReference type="GO" id="GO:1990404">
    <property type="term" value="F:NAD+-protein mono-ADP-ribosyltransferase activity"/>
    <property type="evidence" value="ECO:0007669"/>
    <property type="project" value="TreeGrafter"/>
</dbReference>
<dbReference type="GO" id="GO:0005634">
    <property type="term" value="C:nucleus"/>
    <property type="evidence" value="ECO:0007669"/>
    <property type="project" value="UniProtKB-SubCell"/>
</dbReference>
<dbReference type="Ensembl" id="ENSCCRT00010079994.1">
    <property type="protein sequence ID" value="ENSCCRP00010072353.1"/>
    <property type="gene ID" value="ENSCCRG00010031402.1"/>
</dbReference>
<dbReference type="GO" id="GO:0010629">
    <property type="term" value="P:negative regulation of gene expression"/>
    <property type="evidence" value="ECO:0007669"/>
    <property type="project" value="TreeGrafter"/>
</dbReference>
<organism evidence="9 10">
    <name type="scientific">Cyprinus carpio</name>
    <name type="common">Common carp</name>
    <dbReference type="NCBI Taxonomy" id="7962"/>
    <lineage>
        <taxon>Eukaryota</taxon>
        <taxon>Metazoa</taxon>
        <taxon>Chordata</taxon>
        <taxon>Craniata</taxon>
        <taxon>Vertebrata</taxon>
        <taxon>Euteleostomi</taxon>
        <taxon>Actinopterygii</taxon>
        <taxon>Neopterygii</taxon>
        <taxon>Teleostei</taxon>
        <taxon>Ostariophysi</taxon>
        <taxon>Cypriniformes</taxon>
        <taxon>Cyprinidae</taxon>
        <taxon>Cyprininae</taxon>
        <taxon>Cyprinus</taxon>
    </lineage>
</organism>
<reference evidence="9" key="2">
    <citation type="submission" date="2025-09" db="UniProtKB">
        <authorList>
            <consortium name="Ensembl"/>
        </authorList>
    </citation>
    <scope>IDENTIFICATION</scope>
</reference>
<keyword evidence="4 7" id="KW-0520">NAD</keyword>
<dbReference type="InterPro" id="IPR043472">
    <property type="entry name" value="Macro_dom-like"/>
</dbReference>
<name>A0A8C1M6T5_CYPCA</name>
<protein>
    <recommendedName>
        <fullName evidence="7">Poly [ADP-ribose] polymerase</fullName>
        <shortName evidence="7">PARP</shortName>
        <ecNumber evidence="7">2.4.2.-</ecNumber>
    </recommendedName>
</protein>
<evidence type="ECO:0000259" key="8">
    <source>
        <dbReference type="PROSITE" id="PS51059"/>
    </source>
</evidence>
<keyword evidence="2 7" id="KW-0328">Glycosyltransferase</keyword>
<proteinExistence type="inferred from homology"/>
<dbReference type="GO" id="GO:0003714">
    <property type="term" value="F:transcription corepressor activity"/>
    <property type="evidence" value="ECO:0007669"/>
    <property type="project" value="TreeGrafter"/>
</dbReference>
<comment type="similarity">
    <text evidence="6">Belongs to the ARTD/PARP family.</text>
</comment>
<dbReference type="GO" id="GO:0005737">
    <property type="term" value="C:cytoplasm"/>
    <property type="evidence" value="ECO:0007669"/>
    <property type="project" value="TreeGrafter"/>
</dbReference>
<evidence type="ECO:0000313" key="9">
    <source>
        <dbReference type="Ensembl" id="ENSCCRP00010072353.1"/>
    </source>
</evidence>
<dbReference type="InterPro" id="IPR012317">
    <property type="entry name" value="Poly(ADP-ribose)pol_cat_dom"/>
</dbReference>
<reference evidence="9" key="1">
    <citation type="submission" date="2025-08" db="UniProtKB">
        <authorList>
            <consortium name="Ensembl"/>
        </authorList>
    </citation>
    <scope>IDENTIFICATION</scope>
</reference>
<keyword evidence="3 7" id="KW-0808">Transferase</keyword>
<evidence type="ECO:0000256" key="5">
    <source>
        <dbReference type="ARBA" id="ARBA00023242"/>
    </source>
</evidence>
<dbReference type="Proteomes" id="UP000694427">
    <property type="component" value="Unplaced"/>
</dbReference>
<feature type="domain" description="PARP catalytic" evidence="8">
    <location>
        <begin position="285"/>
        <end position="475"/>
    </location>
</feature>
<evidence type="ECO:0000313" key="10">
    <source>
        <dbReference type="Proteomes" id="UP000694427"/>
    </source>
</evidence>